<protein>
    <submittedName>
        <fullName evidence="2">p-loop containing nucleoside triphosphate hydrolase protein</fullName>
    </submittedName>
</protein>
<dbReference type="InterPro" id="IPR027417">
    <property type="entry name" value="P-loop_NTPase"/>
</dbReference>
<dbReference type="InterPro" id="IPR003959">
    <property type="entry name" value="ATPase_AAA_core"/>
</dbReference>
<dbReference type="GO" id="GO:1990275">
    <property type="term" value="F:preribosome binding"/>
    <property type="evidence" value="ECO:0007669"/>
    <property type="project" value="TreeGrafter"/>
</dbReference>
<keyword evidence="2" id="KW-0378">Hydrolase</keyword>
<dbReference type="SMART" id="SM00382">
    <property type="entry name" value="AAA"/>
    <property type="match status" value="1"/>
</dbReference>
<keyword evidence="3" id="KW-1185">Reference proteome</keyword>
<dbReference type="GO" id="GO:0005524">
    <property type="term" value="F:ATP binding"/>
    <property type="evidence" value="ECO:0007669"/>
    <property type="project" value="InterPro"/>
</dbReference>
<evidence type="ECO:0000313" key="3">
    <source>
        <dbReference type="Proteomes" id="UP000076842"/>
    </source>
</evidence>
<dbReference type="CDD" id="cd19481">
    <property type="entry name" value="RecA-like_protease"/>
    <property type="match status" value="1"/>
</dbReference>
<organism evidence="2 3">
    <name type="scientific">Calocera cornea HHB12733</name>
    <dbReference type="NCBI Taxonomy" id="1353952"/>
    <lineage>
        <taxon>Eukaryota</taxon>
        <taxon>Fungi</taxon>
        <taxon>Dikarya</taxon>
        <taxon>Basidiomycota</taxon>
        <taxon>Agaricomycotina</taxon>
        <taxon>Dacrymycetes</taxon>
        <taxon>Dacrymycetales</taxon>
        <taxon>Dacrymycetaceae</taxon>
        <taxon>Calocera</taxon>
    </lineage>
</organism>
<accession>A0A165DNU9</accession>
<dbReference type="GO" id="GO:0016887">
    <property type="term" value="F:ATP hydrolysis activity"/>
    <property type="evidence" value="ECO:0007669"/>
    <property type="project" value="InterPro"/>
</dbReference>
<reference evidence="2 3" key="1">
    <citation type="journal article" date="2016" name="Mol. Biol. Evol.">
        <title>Comparative Genomics of Early-Diverging Mushroom-Forming Fungi Provides Insights into the Origins of Lignocellulose Decay Capabilities.</title>
        <authorList>
            <person name="Nagy L.G."/>
            <person name="Riley R."/>
            <person name="Tritt A."/>
            <person name="Adam C."/>
            <person name="Daum C."/>
            <person name="Floudas D."/>
            <person name="Sun H."/>
            <person name="Yadav J.S."/>
            <person name="Pangilinan J."/>
            <person name="Larsson K.H."/>
            <person name="Matsuura K."/>
            <person name="Barry K."/>
            <person name="Labutti K."/>
            <person name="Kuo R."/>
            <person name="Ohm R.A."/>
            <person name="Bhattacharya S.S."/>
            <person name="Shirouzu T."/>
            <person name="Yoshinaga Y."/>
            <person name="Martin F.M."/>
            <person name="Grigoriev I.V."/>
            <person name="Hibbett D.S."/>
        </authorList>
    </citation>
    <scope>NUCLEOTIDE SEQUENCE [LARGE SCALE GENOMIC DNA]</scope>
    <source>
        <strain evidence="2 3">HHB12733</strain>
    </source>
</reference>
<dbReference type="EMBL" id="KV424043">
    <property type="protein sequence ID" value="KZT53204.1"/>
    <property type="molecule type" value="Genomic_DNA"/>
</dbReference>
<gene>
    <name evidence="2" type="ORF">CALCODRAFT_486515</name>
</gene>
<dbReference type="AlphaFoldDB" id="A0A165DNU9"/>
<dbReference type="Pfam" id="PF00004">
    <property type="entry name" value="AAA"/>
    <property type="match status" value="1"/>
</dbReference>
<feature type="domain" description="AAA+ ATPase" evidence="1">
    <location>
        <begin position="256"/>
        <end position="382"/>
    </location>
</feature>
<evidence type="ECO:0000313" key="2">
    <source>
        <dbReference type="EMBL" id="KZT53204.1"/>
    </source>
</evidence>
<evidence type="ECO:0000259" key="1">
    <source>
        <dbReference type="SMART" id="SM00382"/>
    </source>
</evidence>
<dbReference type="Gene3D" id="3.40.50.300">
    <property type="entry name" value="P-loop containing nucleotide triphosphate hydrolases"/>
    <property type="match status" value="1"/>
</dbReference>
<dbReference type="SUPFAM" id="SSF52540">
    <property type="entry name" value="P-loop containing nucleoside triphosphate hydrolases"/>
    <property type="match status" value="1"/>
</dbReference>
<proteinExistence type="predicted"/>
<dbReference type="InterPro" id="IPR050168">
    <property type="entry name" value="AAA_ATPase_domain"/>
</dbReference>
<dbReference type="PANTHER" id="PTHR23077">
    <property type="entry name" value="AAA-FAMILY ATPASE"/>
    <property type="match status" value="1"/>
</dbReference>
<dbReference type="OrthoDB" id="2115716at2759"/>
<dbReference type="GO" id="GO:0003723">
    <property type="term" value="F:RNA binding"/>
    <property type="evidence" value="ECO:0007669"/>
    <property type="project" value="TreeGrafter"/>
</dbReference>
<dbReference type="STRING" id="1353952.A0A165DNU9"/>
<dbReference type="Proteomes" id="UP000076842">
    <property type="component" value="Unassembled WGS sequence"/>
</dbReference>
<dbReference type="GO" id="GO:0005634">
    <property type="term" value="C:nucleus"/>
    <property type="evidence" value="ECO:0007669"/>
    <property type="project" value="TreeGrafter"/>
</dbReference>
<dbReference type="GO" id="GO:0042254">
    <property type="term" value="P:ribosome biogenesis"/>
    <property type="evidence" value="ECO:0007669"/>
    <property type="project" value="TreeGrafter"/>
</dbReference>
<name>A0A165DNU9_9BASI</name>
<dbReference type="PANTHER" id="PTHR23077:SF132">
    <property type="entry name" value="ATP-DEPENDENT ZN PROTEASE"/>
    <property type="match status" value="1"/>
</dbReference>
<sequence>MVVTGTQPQPQAGFPVPKELEDAFIKVSFEEIKSSPAAQQVPAWDPAYNPVIANASAQRASTEIWMYEELRRIYPNHTIVPSGNMNILGYPHAMFRPLSPDQMILNVMFVPIARRASEKPGYIMEQVTYGTFIVAWDKYEFILHIIRFPIINYGYVTYSYLLHEGPASPERPAERLILEAGLYLQELHNEIYVFNQGFWQKDAGLWHEIQKANWEDIIMKPEYKDEVKKDVYGFFDSEKIYKELGIAWKAGCRLRNTRGMIMWGPPGNGKTITIKAIMKDCDAKGFAPLYVKSFQSYMGEEGSMQIVFDKARQMAPCVLIFEDLDALINDRNRSFFLNQMDGLSNNDGLLCIGTTNHFERLDPGLSERPSRFDRKYLFDNPDWEERKLYSKYWQHKLISNKKITFPDPLVDDIASRTADFSFAYLKEAFVSSLVLLAVGPDKSKDFSTTIRETIQSLRKQLEKGRPALWSRLGSDAPKITITGNGTIPKAEPDMLQGAYAAHALGRTFF</sequence>
<dbReference type="InParanoid" id="A0A165DNU9"/>
<dbReference type="InterPro" id="IPR003593">
    <property type="entry name" value="AAA+_ATPase"/>
</dbReference>